<feature type="domain" description="CHRD" evidence="1">
    <location>
        <begin position="1"/>
        <end position="96"/>
    </location>
</feature>
<proteinExistence type="predicted"/>
<gene>
    <name evidence="2" type="ORF">UY92_C0001G0095</name>
</gene>
<name>A0A0G1YIN2_9BACT</name>
<sequence length="153" mass="15965">MQKWSAISGGLAAPGAEGPPIVNLFIPDAPVDIEGRLAAGAIQADDILPAASTCNPSIGSLAALTQAMRDGQLYVNVHTSANPDGEIRGQIEMKSSDGIGGPPFATSTDIAIREVEDDIPGARTFVITVRESLLNQLRGLVPQLKNLLESFGF</sequence>
<dbReference type="InterPro" id="IPR010895">
    <property type="entry name" value="CHRD"/>
</dbReference>
<evidence type="ECO:0000313" key="3">
    <source>
        <dbReference type="Proteomes" id="UP000033870"/>
    </source>
</evidence>
<reference evidence="2 3" key="1">
    <citation type="journal article" date="2015" name="Nature">
        <title>rRNA introns, odd ribosomes, and small enigmatic genomes across a large radiation of phyla.</title>
        <authorList>
            <person name="Brown C.T."/>
            <person name="Hug L.A."/>
            <person name="Thomas B.C."/>
            <person name="Sharon I."/>
            <person name="Castelle C.J."/>
            <person name="Singh A."/>
            <person name="Wilkins M.J."/>
            <person name="Williams K.H."/>
            <person name="Banfield J.F."/>
        </authorList>
    </citation>
    <scope>NUCLEOTIDE SEQUENCE [LARGE SCALE GENOMIC DNA]</scope>
</reference>
<organism evidence="2 3">
    <name type="scientific">Candidatus Magasanikbacteria bacterium GW2011_GWA2_56_11</name>
    <dbReference type="NCBI Taxonomy" id="1619044"/>
    <lineage>
        <taxon>Bacteria</taxon>
        <taxon>Candidatus Magasanikiibacteriota</taxon>
    </lineage>
</organism>
<accession>A0A0G1YIN2</accession>
<dbReference type="PROSITE" id="PS50933">
    <property type="entry name" value="CHRD"/>
    <property type="match status" value="1"/>
</dbReference>
<evidence type="ECO:0000259" key="1">
    <source>
        <dbReference type="PROSITE" id="PS50933"/>
    </source>
</evidence>
<evidence type="ECO:0000313" key="2">
    <source>
        <dbReference type="EMBL" id="KKW43081.1"/>
    </source>
</evidence>
<dbReference type="Pfam" id="PF07452">
    <property type="entry name" value="CHRD"/>
    <property type="match status" value="1"/>
</dbReference>
<comment type="caution">
    <text evidence="2">The sequence shown here is derived from an EMBL/GenBank/DDBJ whole genome shotgun (WGS) entry which is preliminary data.</text>
</comment>
<protein>
    <recommendedName>
        <fullName evidence="1">CHRD domain-containing protein</fullName>
    </recommendedName>
</protein>
<dbReference type="EMBL" id="LCRX01000001">
    <property type="protein sequence ID" value="KKW43081.1"/>
    <property type="molecule type" value="Genomic_DNA"/>
</dbReference>
<dbReference type="STRING" id="1619044.UY92_C0001G0095"/>
<dbReference type="AlphaFoldDB" id="A0A0G1YIN2"/>
<dbReference type="Proteomes" id="UP000033870">
    <property type="component" value="Unassembled WGS sequence"/>
</dbReference>